<dbReference type="PROSITE" id="PS50206">
    <property type="entry name" value="RHODANESE_3"/>
    <property type="match status" value="1"/>
</dbReference>
<evidence type="ECO:0000256" key="8">
    <source>
        <dbReference type="SAM" id="MobiDB-lite"/>
    </source>
</evidence>
<keyword evidence="4" id="KW-0645">Protease</keyword>
<feature type="region of interest" description="Disordered" evidence="8">
    <location>
        <begin position="194"/>
        <end position="288"/>
    </location>
</feature>
<evidence type="ECO:0000256" key="6">
    <source>
        <dbReference type="ARBA" id="ARBA00022801"/>
    </source>
</evidence>
<dbReference type="Pfam" id="PF00443">
    <property type="entry name" value="UCH"/>
    <property type="match status" value="1"/>
</dbReference>
<dbReference type="Gene3D" id="3.40.250.10">
    <property type="entry name" value="Rhodanese-like domain"/>
    <property type="match status" value="1"/>
</dbReference>
<evidence type="ECO:0000259" key="10">
    <source>
        <dbReference type="PROSITE" id="PS50235"/>
    </source>
</evidence>
<reference evidence="12" key="2">
    <citation type="submission" date="2015-01" db="EMBL/GenBank/DDBJ databases">
        <title>Evolutionary Origins and Diversification of the Mycorrhizal Mutualists.</title>
        <authorList>
            <consortium name="DOE Joint Genome Institute"/>
            <consortium name="Mycorrhizal Genomics Consortium"/>
            <person name="Kohler A."/>
            <person name="Kuo A."/>
            <person name="Nagy L.G."/>
            <person name="Floudas D."/>
            <person name="Copeland A."/>
            <person name="Barry K.W."/>
            <person name="Cichocki N."/>
            <person name="Veneault-Fourrey C."/>
            <person name="LaButti K."/>
            <person name="Lindquist E.A."/>
            <person name="Lipzen A."/>
            <person name="Lundell T."/>
            <person name="Morin E."/>
            <person name="Murat C."/>
            <person name="Riley R."/>
            <person name="Ohm R."/>
            <person name="Sun H."/>
            <person name="Tunlid A."/>
            <person name="Henrissat B."/>
            <person name="Grigoriev I.V."/>
            <person name="Hibbett D.S."/>
            <person name="Martin F."/>
        </authorList>
    </citation>
    <scope>NUCLEOTIDE SEQUENCE [LARGE SCALE GENOMIC DNA]</scope>
    <source>
        <strain evidence="12">Marx 270</strain>
    </source>
</reference>
<dbReference type="InterPro" id="IPR001394">
    <property type="entry name" value="Peptidase_C19_UCH"/>
</dbReference>
<feature type="region of interest" description="Disordered" evidence="8">
    <location>
        <begin position="680"/>
        <end position="746"/>
    </location>
</feature>
<dbReference type="SUPFAM" id="SSF54001">
    <property type="entry name" value="Cysteine proteinases"/>
    <property type="match status" value="1"/>
</dbReference>
<dbReference type="EC" id="3.4.19.12" evidence="3"/>
<gene>
    <name evidence="11" type="ORF">M404DRAFT_995312</name>
</gene>
<dbReference type="Gene3D" id="3.90.70.10">
    <property type="entry name" value="Cysteine proteinases"/>
    <property type="match status" value="1"/>
</dbReference>
<dbReference type="PANTHER" id="PTHR21646:SF95">
    <property type="entry name" value="UBIQUITIN CARBOXYL-TERMINAL HYDROLASE 4-RELATED"/>
    <property type="match status" value="1"/>
</dbReference>
<dbReference type="PROSITE" id="PS50235">
    <property type="entry name" value="USP_3"/>
    <property type="match status" value="1"/>
</dbReference>
<proteinExistence type="inferred from homology"/>
<dbReference type="InterPro" id="IPR018200">
    <property type="entry name" value="USP_CS"/>
</dbReference>
<sequence>MPVVAAFPPAPPRLGCGSSYSENSITYPSTRPGNHHTPSPTMRNGSVIPNENLSISEIKERAKEDARRYAKGISAISLLRSARSQLQTAQVRENAGDLKSALSFLLKAGSLAAMVMNSDEFINESKSGKHGVLYREFVNFQKTDGNNLKQRVEAIEWRLTDLEKSASADLVSNTATRMAGTSIADRVKSLNDAGLTGATTGRLSREVPDTSSPSPAPKSLEAGPLHRLSTSTPSHSQPFQLPLYTSAAPNSSAGSSPHAVVPLSSLGPPSPVSDSSSPRPSHTSISDFTQSFPDIQQLNLSLFPSNSQTLEGSSTDIDSFASHVDDIESILPPHLKSFPSISIDPGRRPSSTPVTPTVNAFMSRPTSPAIASKPSINNFAFSSSPSKSSPLSERILPISNAVNPRQLFDYLHKFKVLLVDIRTREEFEIEHIRNGAIVCIEPSVLTRVSASAESIECSLAVAPSEELVLFQNREKFDLVVLYDASSEAYDNGGPLSTFVRLVYEHALRKALRSPPMLLIGGLQAWKMEFGDNDVTRGASSARRNLTSVAENRFGSTPVPLPTPTTPVSTRLQLPQKQPLANGMSSSDKVPPELHPPPQLSDVGNQVLLDGPVSIIRKSPMLRPPSTPPHNHSPSEPSPFRSMVMPQSPTNNANVSTGPISYPSFSPVVPSSHLPFSSPPPFTAVSIPPQASINPSRRRSDYMDGSQSPITGLTPRPVFDYPDLPLPTLRPPPPVASHSSERQDARPRFAHASSYSLTTLPQATEPKPPIIDSYYPVTYWPDTQITTTGLRNLGNTCYMNATIQCLRATVPFARFFTDGRWKSAVNMRNRLGTEGRLAQAFASILYNMSHSELPHFNPLDFRKSICHHAPQFSGSDQHDSQEFLTFLLDGLHEDINRILIKPANNHSTPQREAELEKLPQQVASEQEWTIYKMRNDSLIVDYFQGQFRNRMECLTCHHTSTTYNSFMYLSLPIPATKSTGKVSLSSCLDAFVREETLEQADAWHCPKCKQLRKATKKLTLSRLPPILLIHLKRFSVKGPFTDKIETVVEFPIKGLDLTNYMPAPLPPSMVGPANGIPPSSADDARVQLPPYKYDLYGVTNHFGSLSNGHYTAFIASRGSWLYCDDSRVTATDAKEVVGRPAYVLFYKRVRN</sequence>
<organism evidence="11 12">
    <name type="scientific">Pisolithus tinctorius Marx 270</name>
    <dbReference type="NCBI Taxonomy" id="870435"/>
    <lineage>
        <taxon>Eukaryota</taxon>
        <taxon>Fungi</taxon>
        <taxon>Dikarya</taxon>
        <taxon>Basidiomycota</taxon>
        <taxon>Agaricomycotina</taxon>
        <taxon>Agaricomycetes</taxon>
        <taxon>Agaricomycetidae</taxon>
        <taxon>Boletales</taxon>
        <taxon>Sclerodermatineae</taxon>
        <taxon>Pisolithaceae</taxon>
        <taxon>Pisolithus</taxon>
    </lineage>
</organism>
<comment type="catalytic activity">
    <reaction evidence="1">
        <text>Thiol-dependent hydrolysis of ester, thioester, amide, peptide and isopeptide bonds formed by the C-terminal Gly of ubiquitin (a 76-residue protein attached to proteins as an intracellular targeting signal).</text>
        <dbReference type="EC" id="3.4.19.12"/>
    </reaction>
</comment>
<dbReference type="InterPro" id="IPR050185">
    <property type="entry name" value="Ub_carboxyl-term_hydrolase"/>
</dbReference>
<evidence type="ECO:0000313" key="11">
    <source>
        <dbReference type="EMBL" id="KIO10850.1"/>
    </source>
</evidence>
<dbReference type="SMART" id="SM00450">
    <property type="entry name" value="RHOD"/>
    <property type="match status" value="1"/>
</dbReference>
<feature type="region of interest" description="Disordered" evidence="8">
    <location>
        <begin position="549"/>
        <end position="604"/>
    </location>
</feature>
<dbReference type="CDD" id="cd02674">
    <property type="entry name" value="Peptidase_C19R"/>
    <property type="match status" value="1"/>
</dbReference>
<keyword evidence="6" id="KW-0378">Hydrolase</keyword>
<dbReference type="GO" id="GO:0006508">
    <property type="term" value="P:proteolysis"/>
    <property type="evidence" value="ECO:0007669"/>
    <property type="project" value="UniProtKB-KW"/>
</dbReference>
<name>A0A0C3PB33_PISTI</name>
<evidence type="ECO:0000256" key="5">
    <source>
        <dbReference type="ARBA" id="ARBA00022786"/>
    </source>
</evidence>
<dbReference type="GO" id="GO:0016579">
    <property type="term" value="P:protein deubiquitination"/>
    <property type="evidence" value="ECO:0007669"/>
    <property type="project" value="InterPro"/>
</dbReference>
<dbReference type="PROSITE" id="PS00973">
    <property type="entry name" value="USP_2"/>
    <property type="match status" value="1"/>
</dbReference>
<dbReference type="AlphaFoldDB" id="A0A0C3PB33"/>
<dbReference type="PROSITE" id="PS00972">
    <property type="entry name" value="USP_1"/>
    <property type="match status" value="1"/>
</dbReference>
<dbReference type="InterPro" id="IPR038765">
    <property type="entry name" value="Papain-like_cys_pep_sf"/>
</dbReference>
<dbReference type="STRING" id="870435.A0A0C3PB33"/>
<dbReference type="Proteomes" id="UP000054217">
    <property type="component" value="Unassembled WGS sequence"/>
</dbReference>
<feature type="compositionally biased region" description="Polar residues" evidence="8">
    <location>
        <begin position="228"/>
        <end position="239"/>
    </location>
</feature>
<evidence type="ECO:0000256" key="4">
    <source>
        <dbReference type="ARBA" id="ARBA00022670"/>
    </source>
</evidence>
<feature type="domain" description="Rhodanese" evidence="9">
    <location>
        <begin position="412"/>
        <end position="534"/>
    </location>
</feature>
<feature type="domain" description="USP" evidence="10">
    <location>
        <begin position="787"/>
        <end position="1148"/>
    </location>
</feature>
<comment type="similarity">
    <text evidence="2">Belongs to the peptidase C19 family.</text>
</comment>
<dbReference type="InterPro" id="IPR001763">
    <property type="entry name" value="Rhodanese-like_dom"/>
</dbReference>
<feature type="region of interest" description="Disordered" evidence="8">
    <location>
        <begin position="616"/>
        <end position="657"/>
    </location>
</feature>
<feature type="region of interest" description="Disordered" evidence="8">
    <location>
        <begin position="18"/>
        <end position="44"/>
    </location>
</feature>
<feature type="compositionally biased region" description="Low complexity" evidence="8">
    <location>
        <begin position="628"/>
        <end position="638"/>
    </location>
</feature>
<evidence type="ECO:0000259" key="9">
    <source>
        <dbReference type="PROSITE" id="PS50206"/>
    </source>
</evidence>
<keyword evidence="12" id="KW-1185">Reference proteome</keyword>
<reference evidence="11 12" key="1">
    <citation type="submission" date="2014-04" db="EMBL/GenBank/DDBJ databases">
        <authorList>
            <consortium name="DOE Joint Genome Institute"/>
            <person name="Kuo A."/>
            <person name="Kohler A."/>
            <person name="Costa M.D."/>
            <person name="Nagy L.G."/>
            <person name="Floudas D."/>
            <person name="Copeland A."/>
            <person name="Barry K.W."/>
            <person name="Cichocki N."/>
            <person name="Veneault-Fourrey C."/>
            <person name="LaButti K."/>
            <person name="Lindquist E.A."/>
            <person name="Lipzen A."/>
            <person name="Lundell T."/>
            <person name="Morin E."/>
            <person name="Murat C."/>
            <person name="Sun H."/>
            <person name="Tunlid A."/>
            <person name="Henrissat B."/>
            <person name="Grigoriev I.V."/>
            <person name="Hibbett D.S."/>
            <person name="Martin F."/>
            <person name="Nordberg H.P."/>
            <person name="Cantor M.N."/>
            <person name="Hua S.X."/>
        </authorList>
    </citation>
    <scope>NUCLEOTIDE SEQUENCE [LARGE SCALE GENOMIC DNA]</scope>
    <source>
        <strain evidence="11 12">Marx 270</strain>
    </source>
</reference>
<evidence type="ECO:0000256" key="2">
    <source>
        <dbReference type="ARBA" id="ARBA00009085"/>
    </source>
</evidence>
<keyword evidence="5" id="KW-0833">Ubl conjugation pathway</keyword>
<feature type="compositionally biased region" description="Polar residues" evidence="8">
    <location>
        <begin position="644"/>
        <end position="657"/>
    </location>
</feature>
<protein>
    <recommendedName>
        <fullName evidence="3">ubiquitinyl hydrolase 1</fullName>
        <ecNumber evidence="3">3.4.19.12</ecNumber>
    </recommendedName>
</protein>
<evidence type="ECO:0000256" key="7">
    <source>
        <dbReference type="ARBA" id="ARBA00022807"/>
    </source>
</evidence>
<dbReference type="GO" id="GO:0004843">
    <property type="term" value="F:cysteine-type deubiquitinase activity"/>
    <property type="evidence" value="ECO:0007669"/>
    <property type="project" value="UniProtKB-EC"/>
</dbReference>
<dbReference type="HOGENOM" id="CLU_005922_2_1_1"/>
<dbReference type="InterPro" id="IPR028889">
    <property type="entry name" value="USP"/>
</dbReference>
<keyword evidence="7" id="KW-0788">Thiol protease</keyword>
<evidence type="ECO:0000313" key="12">
    <source>
        <dbReference type="Proteomes" id="UP000054217"/>
    </source>
</evidence>
<dbReference type="InParanoid" id="A0A0C3PB33"/>
<dbReference type="OrthoDB" id="292964at2759"/>
<dbReference type="Pfam" id="PF00581">
    <property type="entry name" value="Rhodanese"/>
    <property type="match status" value="1"/>
</dbReference>
<dbReference type="InterPro" id="IPR036873">
    <property type="entry name" value="Rhodanese-like_dom_sf"/>
</dbReference>
<dbReference type="EMBL" id="KN831951">
    <property type="protein sequence ID" value="KIO10850.1"/>
    <property type="molecule type" value="Genomic_DNA"/>
</dbReference>
<dbReference type="SUPFAM" id="SSF52821">
    <property type="entry name" value="Rhodanese/Cell cycle control phosphatase"/>
    <property type="match status" value="1"/>
</dbReference>
<feature type="compositionally biased region" description="Pro residues" evidence="8">
    <location>
        <begin position="723"/>
        <end position="734"/>
    </location>
</feature>
<evidence type="ECO:0000256" key="1">
    <source>
        <dbReference type="ARBA" id="ARBA00000707"/>
    </source>
</evidence>
<feature type="compositionally biased region" description="Low complexity" evidence="8">
    <location>
        <begin position="246"/>
        <end position="286"/>
    </location>
</feature>
<evidence type="ECO:0000256" key="3">
    <source>
        <dbReference type="ARBA" id="ARBA00012759"/>
    </source>
</evidence>
<dbReference type="PANTHER" id="PTHR21646">
    <property type="entry name" value="UBIQUITIN CARBOXYL-TERMINAL HYDROLASE"/>
    <property type="match status" value="1"/>
</dbReference>
<accession>A0A0C3PB33</accession>